<sequence length="273" mass="30209">MKDQLRKKQDELLELQMKRLQAPSTDLSSNNTTANAIQILKTAINSSSIDGAVTFDILHSELSIRHLSMGSLHIFRNSVTRVLSDIPLRKMRFFNCKNAHPEDVEALIKSATTIENLKTDEKYACSQIQELHLRSDLIDEKGASALAEALKTNTKLQKLDIYGNRIGEKGMNTLAEALKMNTTLQKLNLELNSIDDLGASAIAEALKMNTRLQNLNLENNRIEDKGASVLSEALKVNTALQNLNLKGNRIDDKGASALAEALKMNTTLQNLNV</sequence>
<evidence type="ECO:0000313" key="2">
    <source>
        <dbReference type="EMBL" id="RUS28106.1"/>
    </source>
</evidence>
<gene>
    <name evidence="2" type="ORF">BC938DRAFT_482311</name>
</gene>
<dbReference type="InterPro" id="IPR001611">
    <property type="entry name" value="Leu-rich_rpt"/>
</dbReference>
<dbReference type="Pfam" id="PF13516">
    <property type="entry name" value="LRR_6"/>
    <property type="match status" value="4"/>
</dbReference>
<keyword evidence="3" id="KW-1185">Reference proteome</keyword>
<dbReference type="AlphaFoldDB" id="A0A433QE62"/>
<reference evidence="2 3" key="1">
    <citation type="journal article" date="2018" name="New Phytol.">
        <title>Phylogenomics of Endogonaceae and evolution of mycorrhizas within Mucoromycota.</title>
        <authorList>
            <person name="Chang Y."/>
            <person name="Desiro A."/>
            <person name="Na H."/>
            <person name="Sandor L."/>
            <person name="Lipzen A."/>
            <person name="Clum A."/>
            <person name="Barry K."/>
            <person name="Grigoriev I.V."/>
            <person name="Martin F.M."/>
            <person name="Stajich J.E."/>
            <person name="Smith M.E."/>
            <person name="Bonito G."/>
            <person name="Spatafora J.W."/>
        </authorList>
    </citation>
    <scope>NUCLEOTIDE SEQUENCE [LARGE SCALE GENOMIC DNA]</scope>
    <source>
        <strain evidence="2 3">AD002</strain>
    </source>
</reference>
<dbReference type="EMBL" id="RBNJ01007192">
    <property type="protein sequence ID" value="RUS28106.1"/>
    <property type="molecule type" value="Genomic_DNA"/>
</dbReference>
<keyword evidence="1" id="KW-0677">Repeat</keyword>
<organism evidence="2 3">
    <name type="scientific">Jimgerdemannia flammicorona</name>
    <dbReference type="NCBI Taxonomy" id="994334"/>
    <lineage>
        <taxon>Eukaryota</taxon>
        <taxon>Fungi</taxon>
        <taxon>Fungi incertae sedis</taxon>
        <taxon>Mucoromycota</taxon>
        <taxon>Mucoromycotina</taxon>
        <taxon>Endogonomycetes</taxon>
        <taxon>Endogonales</taxon>
        <taxon>Endogonaceae</taxon>
        <taxon>Jimgerdemannia</taxon>
    </lineage>
</organism>
<dbReference type="SMART" id="SM00368">
    <property type="entry name" value="LRR_RI"/>
    <property type="match status" value="5"/>
</dbReference>
<comment type="caution">
    <text evidence="2">The sequence shown here is derived from an EMBL/GenBank/DDBJ whole genome shotgun (WGS) entry which is preliminary data.</text>
</comment>
<evidence type="ECO:0000256" key="1">
    <source>
        <dbReference type="ARBA" id="ARBA00022737"/>
    </source>
</evidence>
<accession>A0A433QE62</accession>
<dbReference type="SUPFAM" id="SSF52047">
    <property type="entry name" value="RNI-like"/>
    <property type="match status" value="1"/>
</dbReference>
<protein>
    <submittedName>
        <fullName evidence="2">Uncharacterized protein</fullName>
    </submittedName>
</protein>
<dbReference type="PANTHER" id="PTHR24111:SF0">
    <property type="entry name" value="LEUCINE-RICH REPEAT-CONTAINING PROTEIN"/>
    <property type="match status" value="1"/>
</dbReference>
<proteinExistence type="predicted"/>
<dbReference type="Gene3D" id="3.80.10.10">
    <property type="entry name" value="Ribonuclease Inhibitor"/>
    <property type="match status" value="2"/>
</dbReference>
<name>A0A433QE62_9FUNG</name>
<dbReference type="Proteomes" id="UP000274822">
    <property type="component" value="Unassembled WGS sequence"/>
</dbReference>
<dbReference type="InterPro" id="IPR032675">
    <property type="entry name" value="LRR_dom_sf"/>
</dbReference>
<dbReference type="PANTHER" id="PTHR24111">
    <property type="entry name" value="LEUCINE-RICH REPEAT-CONTAINING PROTEIN 34"/>
    <property type="match status" value="1"/>
</dbReference>
<evidence type="ECO:0000313" key="3">
    <source>
        <dbReference type="Proteomes" id="UP000274822"/>
    </source>
</evidence>
<feature type="non-terminal residue" evidence="2">
    <location>
        <position position="273"/>
    </location>
</feature>
<dbReference type="InterPro" id="IPR052201">
    <property type="entry name" value="LRR-containing_regulator"/>
</dbReference>